<dbReference type="Pfam" id="PF00593">
    <property type="entry name" value="TonB_dep_Rec_b-barrel"/>
    <property type="match status" value="1"/>
</dbReference>
<dbReference type="GO" id="GO:0015344">
    <property type="term" value="F:siderophore uptake transmembrane transporter activity"/>
    <property type="evidence" value="ECO:0007669"/>
    <property type="project" value="TreeGrafter"/>
</dbReference>
<dbReference type="SUPFAM" id="SSF56935">
    <property type="entry name" value="Porins"/>
    <property type="match status" value="1"/>
</dbReference>
<feature type="chain" id="PRO_5025002123" evidence="12">
    <location>
        <begin position="18"/>
        <end position="652"/>
    </location>
</feature>
<dbReference type="GO" id="GO:0009279">
    <property type="term" value="C:cell outer membrane"/>
    <property type="evidence" value="ECO:0007669"/>
    <property type="project" value="UniProtKB-SubCell"/>
</dbReference>
<dbReference type="Gene3D" id="2.170.130.10">
    <property type="entry name" value="TonB-dependent receptor, plug domain"/>
    <property type="match status" value="1"/>
</dbReference>
<keyword evidence="7 10" id="KW-0472">Membrane</keyword>
<comment type="similarity">
    <text evidence="10 11">Belongs to the TonB-dependent receptor family.</text>
</comment>
<sequence length="652" mass="73882">MSFKIFLLLALSIILNAQVIDKIEVTTGTRTNKVLSEAPIRTEVVTKKDIANLHAKNVSEAIKNIPGLLIKETHGKQGQSVSIQGYDSDRVLILIDGEPMTNPSGQTVDLTQLNVNDVESIEIIKGAASALYGSQAMGGVINIITSKPKNGNHNSASLELGSYLSKSPDDMPVAQAKLSSTYKDDNIAASIYADYKHDSGVKLKDEFTYALPEADRLNLNAELRFLAQNEFYVKPRIYLERTLKPFSSFVPGTGEVKKEKDEVAQKYRLGLGGSGKLKNSDSWKIMAFGERYYDTTETNTLSTSYIENIREAVIDLAHLDSQYDTTFLDSHLITMGITLKYQALEQEEIKNSQTNSIKINELTGNASSHTYEVYIQDDWFITNNFEVLPGFRYQNDSDFGSYLSPKISFLYSFIDNDYNNLNIRASYGNGYRAPSIKERYFNFDHSQYGYMVIGNPNLEPESSHSYQLSFEWIRKKNFNANINFYYNDIKDLIDTKKNIQKSILNGLEIHEYINIDSALTSGVEISGAFYFMNHYSINGGYTYLYSEDKNTKKHLTSRPEHQVKTILSYNKSTTNILLSFIYESDEFVDSENKIKSPSSTQIDIKMTTYVTKLLSIYGGINNLLDNHQNVDDEHDLRTKRPRYIYAGVTYNF</sequence>
<keyword evidence="3 10" id="KW-1134">Transmembrane beta strand</keyword>
<dbReference type="RefSeq" id="WP_152307936.1">
    <property type="nucleotide sequence ID" value="NZ_CP043617.1"/>
</dbReference>
<dbReference type="Gene3D" id="2.40.170.20">
    <property type="entry name" value="TonB-dependent receptor, beta-barrel domain"/>
    <property type="match status" value="1"/>
</dbReference>
<dbReference type="PROSITE" id="PS52016">
    <property type="entry name" value="TONB_DEPENDENT_REC_3"/>
    <property type="match status" value="1"/>
</dbReference>
<keyword evidence="6 11" id="KW-0798">TonB box</keyword>
<proteinExistence type="inferred from homology"/>
<name>A0A5P8P2N2_9BACT</name>
<comment type="subcellular location">
    <subcellularLocation>
        <location evidence="1 10">Cell outer membrane</location>
        <topology evidence="1 10">Multi-pass membrane protein</topology>
    </subcellularLocation>
</comment>
<dbReference type="Proteomes" id="UP000326944">
    <property type="component" value="Chromosome"/>
</dbReference>
<protein>
    <submittedName>
        <fullName evidence="15">TonB-dependent receptor</fullName>
    </submittedName>
</protein>
<dbReference type="KEGG" id="sulg:FJR48_09730"/>
<evidence type="ECO:0000256" key="12">
    <source>
        <dbReference type="SAM" id="SignalP"/>
    </source>
</evidence>
<dbReference type="EMBL" id="CP043617">
    <property type="protein sequence ID" value="QFR49988.1"/>
    <property type="molecule type" value="Genomic_DNA"/>
</dbReference>
<evidence type="ECO:0000256" key="3">
    <source>
        <dbReference type="ARBA" id="ARBA00022452"/>
    </source>
</evidence>
<keyword evidence="8 15" id="KW-0675">Receptor</keyword>
<keyword evidence="5 12" id="KW-0732">Signal</keyword>
<feature type="signal peptide" evidence="12">
    <location>
        <begin position="1"/>
        <end position="17"/>
    </location>
</feature>
<evidence type="ECO:0000256" key="4">
    <source>
        <dbReference type="ARBA" id="ARBA00022692"/>
    </source>
</evidence>
<dbReference type="AlphaFoldDB" id="A0A5P8P2N2"/>
<evidence type="ECO:0000256" key="6">
    <source>
        <dbReference type="ARBA" id="ARBA00023077"/>
    </source>
</evidence>
<dbReference type="InterPro" id="IPR039426">
    <property type="entry name" value="TonB-dep_rcpt-like"/>
</dbReference>
<dbReference type="PANTHER" id="PTHR30069:SF29">
    <property type="entry name" value="HEMOGLOBIN AND HEMOGLOBIN-HAPTOGLOBIN-BINDING PROTEIN 1-RELATED"/>
    <property type="match status" value="1"/>
</dbReference>
<keyword evidence="16" id="KW-1185">Reference proteome</keyword>
<gene>
    <name evidence="15" type="ORF">FJR48_09730</name>
</gene>
<dbReference type="CDD" id="cd01347">
    <property type="entry name" value="ligand_gated_channel"/>
    <property type="match status" value="1"/>
</dbReference>
<dbReference type="OrthoDB" id="5389752at2"/>
<evidence type="ECO:0000313" key="16">
    <source>
        <dbReference type="Proteomes" id="UP000326944"/>
    </source>
</evidence>
<dbReference type="Pfam" id="PF07715">
    <property type="entry name" value="Plug"/>
    <property type="match status" value="1"/>
</dbReference>
<evidence type="ECO:0000256" key="8">
    <source>
        <dbReference type="ARBA" id="ARBA00023170"/>
    </source>
</evidence>
<dbReference type="InterPro" id="IPR000531">
    <property type="entry name" value="Beta-barrel_TonB"/>
</dbReference>
<evidence type="ECO:0000256" key="5">
    <source>
        <dbReference type="ARBA" id="ARBA00022729"/>
    </source>
</evidence>
<keyword evidence="2 10" id="KW-0813">Transport</keyword>
<evidence type="ECO:0000313" key="15">
    <source>
        <dbReference type="EMBL" id="QFR49988.1"/>
    </source>
</evidence>
<evidence type="ECO:0000256" key="9">
    <source>
        <dbReference type="ARBA" id="ARBA00023237"/>
    </source>
</evidence>
<organism evidence="15 16">
    <name type="scientific">Sulfurimonas lithotrophica</name>
    <dbReference type="NCBI Taxonomy" id="2590022"/>
    <lineage>
        <taxon>Bacteria</taxon>
        <taxon>Pseudomonadati</taxon>
        <taxon>Campylobacterota</taxon>
        <taxon>Epsilonproteobacteria</taxon>
        <taxon>Campylobacterales</taxon>
        <taxon>Sulfurimonadaceae</taxon>
        <taxon>Sulfurimonas</taxon>
    </lineage>
</organism>
<feature type="domain" description="TonB-dependent receptor plug" evidence="14">
    <location>
        <begin position="36"/>
        <end position="140"/>
    </location>
</feature>
<evidence type="ECO:0000259" key="14">
    <source>
        <dbReference type="Pfam" id="PF07715"/>
    </source>
</evidence>
<dbReference type="InterPro" id="IPR012910">
    <property type="entry name" value="Plug_dom"/>
</dbReference>
<evidence type="ECO:0000256" key="1">
    <source>
        <dbReference type="ARBA" id="ARBA00004571"/>
    </source>
</evidence>
<keyword evidence="4 10" id="KW-0812">Transmembrane</keyword>
<evidence type="ECO:0000256" key="2">
    <source>
        <dbReference type="ARBA" id="ARBA00022448"/>
    </source>
</evidence>
<evidence type="ECO:0000256" key="7">
    <source>
        <dbReference type="ARBA" id="ARBA00023136"/>
    </source>
</evidence>
<feature type="domain" description="TonB-dependent receptor-like beta-barrel" evidence="13">
    <location>
        <begin position="266"/>
        <end position="623"/>
    </location>
</feature>
<dbReference type="PANTHER" id="PTHR30069">
    <property type="entry name" value="TONB-DEPENDENT OUTER MEMBRANE RECEPTOR"/>
    <property type="match status" value="1"/>
</dbReference>
<accession>A0A5P8P2N2</accession>
<keyword evidence="9 10" id="KW-0998">Cell outer membrane</keyword>
<evidence type="ECO:0000259" key="13">
    <source>
        <dbReference type="Pfam" id="PF00593"/>
    </source>
</evidence>
<reference evidence="15 16" key="1">
    <citation type="submission" date="2019-09" db="EMBL/GenBank/DDBJ databases">
        <title>Sulfurimonas gotlandica sp. nov., a chemoautotrophic and psychrotolerant epsilonproteobacterium isolated from a pelagic redoxcline, and an emended description of the genus Sulfurimonas.</title>
        <authorList>
            <person name="Wang S."/>
            <person name="Jiang L."/>
            <person name="Shao S."/>
        </authorList>
    </citation>
    <scope>NUCLEOTIDE SEQUENCE [LARGE SCALE GENOMIC DNA]</scope>
    <source>
        <strain evidence="15 16">GYSZ_1</strain>
    </source>
</reference>
<dbReference type="InterPro" id="IPR037066">
    <property type="entry name" value="Plug_dom_sf"/>
</dbReference>
<dbReference type="InterPro" id="IPR036942">
    <property type="entry name" value="Beta-barrel_TonB_sf"/>
</dbReference>
<evidence type="ECO:0000256" key="11">
    <source>
        <dbReference type="RuleBase" id="RU003357"/>
    </source>
</evidence>
<dbReference type="GO" id="GO:0044718">
    <property type="term" value="P:siderophore transmembrane transport"/>
    <property type="evidence" value="ECO:0007669"/>
    <property type="project" value="TreeGrafter"/>
</dbReference>
<evidence type="ECO:0000256" key="10">
    <source>
        <dbReference type="PROSITE-ProRule" id="PRU01360"/>
    </source>
</evidence>